<keyword evidence="2" id="KW-1185">Reference proteome</keyword>
<proteinExistence type="predicted"/>
<dbReference type="Pfam" id="PF02082">
    <property type="entry name" value="Rrf2"/>
    <property type="match status" value="1"/>
</dbReference>
<dbReference type="OrthoDB" id="213028at2"/>
<dbReference type="GO" id="GO:0003700">
    <property type="term" value="F:DNA-binding transcription factor activity"/>
    <property type="evidence" value="ECO:0007669"/>
    <property type="project" value="TreeGrafter"/>
</dbReference>
<dbReference type="PANTHER" id="PTHR33221">
    <property type="entry name" value="WINGED HELIX-TURN-HELIX TRANSCRIPTIONAL REGULATOR, RRF2 FAMILY"/>
    <property type="match status" value="1"/>
</dbReference>
<dbReference type="InterPro" id="IPR036390">
    <property type="entry name" value="WH_DNA-bd_sf"/>
</dbReference>
<reference evidence="1 2" key="1">
    <citation type="submission" date="2016-08" db="EMBL/GenBank/DDBJ databases">
        <title>Analysis of Carbohydrate Active Enzymes in Thermogemmatispora T81 Reveals Carbohydrate Degradation Ability.</title>
        <authorList>
            <person name="Tomazini A."/>
            <person name="Lal S."/>
            <person name="Stott M."/>
            <person name="Henrissat B."/>
            <person name="Polikarpov I."/>
            <person name="Sparling R."/>
            <person name="Levin D.B."/>
        </authorList>
    </citation>
    <scope>NUCLEOTIDE SEQUENCE [LARGE SCALE GENOMIC DNA]</scope>
    <source>
        <strain evidence="1 2">T81</strain>
    </source>
</reference>
<dbReference type="InterPro" id="IPR036388">
    <property type="entry name" value="WH-like_DNA-bd_sf"/>
</dbReference>
<organism evidence="1 2">
    <name type="scientific">Thermogemmatispora tikiterensis</name>
    <dbReference type="NCBI Taxonomy" id="1825093"/>
    <lineage>
        <taxon>Bacteria</taxon>
        <taxon>Bacillati</taxon>
        <taxon>Chloroflexota</taxon>
        <taxon>Ktedonobacteria</taxon>
        <taxon>Thermogemmatisporales</taxon>
        <taxon>Thermogemmatisporaceae</taxon>
        <taxon>Thermogemmatispora</taxon>
    </lineage>
</organism>
<protein>
    <recommendedName>
        <fullName evidence="3">Rrf2 family transcriptional regulator</fullName>
    </recommendedName>
</protein>
<evidence type="ECO:0008006" key="3">
    <source>
        <dbReference type="Google" id="ProtNLM"/>
    </source>
</evidence>
<dbReference type="PROSITE" id="PS51197">
    <property type="entry name" value="HTH_RRF2_2"/>
    <property type="match status" value="1"/>
</dbReference>
<accession>A0A328VQQ7</accession>
<dbReference type="GO" id="GO:0005829">
    <property type="term" value="C:cytosol"/>
    <property type="evidence" value="ECO:0007669"/>
    <property type="project" value="TreeGrafter"/>
</dbReference>
<evidence type="ECO:0000313" key="1">
    <source>
        <dbReference type="EMBL" id="RAQ98013.1"/>
    </source>
</evidence>
<dbReference type="SUPFAM" id="SSF46785">
    <property type="entry name" value="Winged helix' DNA-binding domain"/>
    <property type="match status" value="1"/>
</dbReference>
<gene>
    <name evidence="1" type="ORF">A4R35_20910</name>
</gene>
<name>A0A328VQQ7_9CHLR</name>
<dbReference type="PANTHER" id="PTHR33221:SF15">
    <property type="entry name" value="HTH-TYPE TRANSCRIPTIONAL REGULATOR YWGB-RELATED"/>
    <property type="match status" value="1"/>
</dbReference>
<sequence>MSLGGRATTRDTRLAVAVHILTLLAQQSEADPLTSERIAGSVNTNPVFIRRILGLLSRAGLVASQPGVGGGWRLRRDAASISLLDVYEAVGAGPLLALHHRMPNPDCLIGRNIQRTLLNYFGEAEAAFKDVLARQTIAQVLETAQEGELSSPA</sequence>
<dbReference type="EMBL" id="MCIF01000002">
    <property type="protein sequence ID" value="RAQ98013.1"/>
    <property type="molecule type" value="Genomic_DNA"/>
</dbReference>
<comment type="caution">
    <text evidence="1">The sequence shown here is derived from an EMBL/GenBank/DDBJ whole genome shotgun (WGS) entry which is preliminary data.</text>
</comment>
<dbReference type="AlphaFoldDB" id="A0A328VQQ7"/>
<dbReference type="InterPro" id="IPR000944">
    <property type="entry name" value="Tscrpt_reg_Rrf2"/>
</dbReference>
<dbReference type="Proteomes" id="UP000248706">
    <property type="component" value="Unassembled WGS sequence"/>
</dbReference>
<dbReference type="Gene3D" id="1.10.10.10">
    <property type="entry name" value="Winged helix-like DNA-binding domain superfamily/Winged helix DNA-binding domain"/>
    <property type="match status" value="1"/>
</dbReference>
<evidence type="ECO:0000313" key="2">
    <source>
        <dbReference type="Proteomes" id="UP000248706"/>
    </source>
</evidence>